<sequence>MSQRTLTVTLEGVSAECLACRWTATSRNAQAIAAKHHDATSHAVRVTKHETLVYGDASAPAAGQTSLIGGEA</sequence>
<organism evidence="1 2">
    <name type="scientific">Patulibacter brassicae</name>
    <dbReference type="NCBI Taxonomy" id="1705717"/>
    <lineage>
        <taxon>Bacteria</taxon>
        <taxon>Bacillati</taxon>
        <taxon>Actinomycetota</taxon>
        <taxon>Thermoleophilia</taxon>
        <taxon>Solirubrobacterales</taxon>
        <taxon>Patulibacteraceae</taxon>
        <taxon>Patulibacter</taxon>
    </lineage>
</organism>
<evidence type="ECO:0008006" key="3">
    <source>
        <dbReference type="Google" id="ProtNLM"/>
    </source>
</evidence>
<proteinExistence type="predicted"/>
<dbReference type="RefSeq" id="WP_319953272.1">
    <property type="nucleotide sequence ID" value="NZ_JAXAVX010000002.1"/>
</dbReference>
<dbReference type="Proteomes" id="UP001277761">
    <property type="component" value="Unassembled WGS sequence"/>
</dbReference>
<name>A0ABU4VH28_9ACTN</name>
<comment type="caution">
    <text evidence="1">The sequence shown here is derived from an EMBL/GenBank/DDBJ whole genome shotgun (WGS) entry which is preliminary data.</text>
</comment>
<gene>
    <name evidence="1" type="ORF">SK069_05905</name>
</gene>
<reference evidence="1 2" key="1">
    <citation type="submission" date="2023-11" db="EMBL/GenBank/DDBJ databases">
        <authorList>
            <person name="Xu M."/>
            <person name="Jiang T."/>
        </authorList>
    </citation>
    <scope>NUCLEOTIDE SEQUENCE [LARGE SCALE GENOMIC DNA]</scope>
    <source>
        <strain evidence="1 2">SD</strain>
    </source>
</reference>
<accession>A0ABU4VH28</accession>
<keyword evidence="2" id="KW-1185">Reference proteome</keyword>
<protein>
    <recommendedName>
        <fullName evidence="3">DUF2188 domain-containing protein</fullName>
    </recommendedName>
</protein>
<evidence type="ECO:0000313" key="1">
    <source>
        <dbReference type="EMBL" id="MDX8151119.1"/>
    </source>
</evidence>
<dbReference type="EMBL" id="JAXAVX010000002">
    <property type="protein sequence ID" value="MDX8151119.1"/>
    <property type="molecule type" value="Genomic_DNA"/>
</dbReference>
<evidence type="ECO:0000313" key="2">
    <source>
        <dbReference type="Proteomes" id="UP001277761"/>
    </source>
</evidence>